<accession>A0ABP7FZI0</accession>
<evidence type="ECO:0000259" key="1">
    <source>
        <dbReference type="Pfam" id="PF01370"/>
    </source>
</evidence>
<dbReference type="PANTHER" id="PTHR48079:SF6">
    <property type="entry name" value="NAD(P)-BINDING DOMAIN-CONTAINING PROTEIN-RELATED"/>
    <property type="match status" value="1"/>
</dbReference>
<dbReference type="EMBL" id="BAABEP010000046">
    <property type="protein sequence ID" value="GAA3748188.1"/>
    <property type="molecule type" value="Genomic_DNA"/>
</dbReference>
<dbReference type="InterPro" id="IPR036291">
    <property type="entry name" value="NAD(P)-bd_dom_sf"/>
</dbReference>
<gene>
    <name evidence="2" type="ORF">GCM10023082_50580</name>
</gene>
<sequence length="355" mass="38416">MLRKLLTVKMGGMGAEMADRVLVTGVSGFIGGHLAAELLRRGYSVRGSVRSPSRIGEVHTAMAAAGVEPADLDICRLDLLSDQGWAEAAAGCRYVLHVASPFVLEKPKDPYTLIRPATEGATRAVGAALDAGAERVVMTSALATMQFARTPKGHICTDSDWTDPDDPRLNAYTVSKVRAERAARELAQRRGAQDRLAVVNPGAVIGPLLTDDPGTSVTAIQQIMSGALPMVPDLRLPWVDVRDVADVHIAAMSSAHAGGRRTIIATDPMSLIEVAGVIRERLPQASHKLPKRAMPTWFTWLASAFEPQLRDNRWLIGQKQRFDRTPAETLLGHPLRPVPDAIEETGRSLAERRLI</sequence>
<dbReference type="PANTHER" id="PTHR48079">
    <property type="entry name" value="PROTEIN YEEZ"/>
    <property type="match status" value="1"/>
</dbReference>
<protein>
    <submittedName>
        <fullName evidence="2">Aldehyde reductase</fullName>
    </submittedName>
</protein>
<dbReference type="Gene3D" id="3.40.50.720">
    <property type="entry name" value="NAD(P)-binding Rossmann-like Domain"/>
    <property type="match status" value="1"/>
</dbReference>
<dbReference type="Proteomes" id="UP001499884">
    <property type="component" value="Unassembled WGS sequence"/>
</dbReference>
<dbReference type="InterPro" id="IPR051783">
    <property type="entry name" value="NAD(P)-dependent_oxidoreduct"/>
</dbReference>
<evidence type="ECO:0000313" key="2">
    <source>
        <dbReference type="EMBL" id="GAA3748188.1"/>
    </source>
</evidence>
<proteinExistence type="predicted"/>
<dbReference type="InterPro" id="IPR001509">
    <property type="entry name" value="Epimerase_deHydtase"/>
</dbReference>
<feature type="domain" description="NAD-dependent epimerase/dehydratase" evidence="1">
    <location>
        <begin position="21"/>
        <end position="259"/>
    </location>
</feature>
<evidence type="ECO:0000313" key="3">
    <source>
        <dbReference type="Proteomes" id="UP001499884"/>
    </source>
</evidence>
<organism evidence="2 3">
    <name type="scientific">Streptomyces tremellae</name>
    <dbReference type="NCBI Taxonomy" id="1124239"/>
    <lineage>
        <taxon>Bacteria</taxon>
        <taxon>Bacillati</taxon>
        <taxon>Actinomycetota</taxon>
        <taxon>Actinomycetes</taxon>
        <taxon>Kitasatosporales</taxon>
        <taxon>Streptomycetaceae</taxon>
        <taxon>Streptomyces</taxon>
    </lineage>
</organism>
<dbReference type="SUPFAM" id="SSF51735">
    <property type="entry name" value="NAD(P)-binding Rossmann-fold domains"/>
    <property type="match status" value="1"/>
</dbReference>
<dbReference type="Pfam" id="PF01370">
    <property type="entry name" value="Epimerase"/>
    <property type="match status" value="1"/>
</dbReference>
<keyword evidence="3" id="KW-1185">Reference proteome</keyword>
<name>A0ABP7FZI0_9ACTN</name>
<reference evidence="3" key="1">
    <citation type="journal article" date="2019" name="Int. J. Syst. Evol. Microbiol.">
        <title>The Global Catalogue of Microorganisms (GCM) 10K type strain sequencing project: providing services to taxonomists for standard genome sequencing and annotation.</title>
        <authorList>
            <consortium name="The Broad Institute Genomics Platform"/>
            <consortium name="The Broad Institute Genome Sequencing Center for Infectious Disease"/>
            <person name="Wu L."/>
            <person name="Ma J."/>
        </authorList>
    </citation>
    <scope>NUCLEOTIDE SEQUENCE [LARGE SCALE GENOMIC DNA]</scope>
    <source>
        <strain evidence="3">JCM 30846</strain>
    </source>
</reference>
<comment type="caution">
    <text evidence="2">The sequence shown here is derived from an EMBL/GenBank/DDBJ whole genome shotgun (WGS) entry which is preliminary data.</text>
</comment>